<evidence type="ECO:0000313" key="2">
    <source>
        <dbReference type="Proteomes" id="UP000315439"/>
    </source>
</evidence>
<evidence type="ECO:0008006" key="3">
    <source>
        <dbReference type="Google" id="ProtNLM"/>
    </source>
</evidence>
<proteinExistence type="predicted"/>
<comment type="caution">
    <text evidence="1">The sequence shown here is derived from an EMBL/GenBank/DDBJ whole genome shotgun (WGS) entry which is preliminary data.</text>
</comment>
<dbReference type="AlphaFoldDB" id="A0A545U4D3"/>
<dbReference type="OrthoDB" id="6327781at2"/>
<dbReference type="RefSeq" id="WP_142933846.1">
    <property type="nucleotide sequence ID" value="NZ_ML660170.1"/>
</dbReference>
<protein>
    <recommendedName>
        <fullName evidence="3">ParB/Sulfiredoxin domain-containing protein</fullName>
    </recommendedName>
</protein>
<organism evidence="1 2">
    <name type="scientific">Aliikangiella coralliicola</name>
    <dbReference type="NCBI Taxonomy" id="2592383"/>
    <lineage>
        <taxon>Bacteria</taxon>
        <taxon>Pseudomonadati</taxon>
        <taxon>Pseudomonadota</taxon>
        <taxon>Gammaproteobacteria</taxon>
        <taxon>Oceanospirillales</taxon>
        <taxon>Pleioneaceae</taxon>
        <taxon>Aliikangiella</taxon>
    </lineage>
</organism>
<evidence type="ECO:0000313" key="1">
    <source>
        <dbReference type="EMBL" id="TQV84328.1"/>
    </source>
</evidence>
<dbReference type="Proteomes" id="UP000315439">
    <property type="component" value="Unassembled WGS sequence"/>
</dbReference>
<gene>
    <name evidence="1" type="ORF">FLL46_22135</name>
</gene>
<dbReference type="EMBL" id="VIKS01000014">
    <property type="protein sequence ID" value="TQV84328.1"/>
    <property type="molecule type" value="Genomic_DNA"/>
</dbReference>
<accession>A0A545U4D3</accession>
<dbReference type="CDD" id="cd16387">
    <property type="entry name" value="ParB_N_Srx"/>
    <property type="match status" value="1"/>
</dbReference>
<reference evidence="1 2" key="1">
    <citation type="submission" date="2019-07" db="EMBL/GenBank/DDBJ databases">
        <title>Draft genome for Aliikangiella sp. M105.</title>
        <authorList>
            <person name="Wang G."/>
        </authorList>
    </citation>
    <scope>NUCLEOTIDE SEQUENCE [LARGE SCALE GENOMIC DNA]</scope>
    <source>
        <strain evidence="1 2">M105</strain>
    </source>
</reference>
<name>A0A545U4D3_9GAMM</name>
<keyword evidence="2" id="KW-1185">Reference proteome</keyword>
<sequence length="358" mass="40416">MNDPKYDQLLVSSLNNQEKKLHTESFTYQSIFLSSIVPDSSNARFLPAVLIEDEDAKLFVSRKMSKKQLVNMYNAEDHVIIGKSCIVNCLEYGSADWKKANQTIESILELGDNISVSELIQAPTIYPVGDSKYQVLTGHRRFFALVYAKGYGSAAQFKLYESKPLLTKVKQFQENASREDLPQYGKLAAFVNAMAEIEALSAARIKVGLKKLTVKETATSLGISMGAFDNYNVLTRYPCVLDLYQAGLSYPFVKTKKVVLEVESDYKAEHDKSVLNITDKKKIAKEIESRLFSKEKTSPPRKNFQLKPIKSAKTIKSLLTTNVMELDTGINWDDIDWDDHFDVSKTISTVIEYLEKAQ</sequence>